<reference evidence="2" key="1">
    <citation type="journal article" date="2019" name="Int. J. Syst. Evol. Microbiol.">
        <title>The Global Catalogue of Microorganisms (GCM) 10K type strain sequencing project: providing services to taxonomists for standard genome sequencing and annotation.</title>
        <authorList>
            <consortium name="The Broad Institute Genomics Platform"/>
            <consortium name="The Broad Institute Genome Sequencing Center for Infectious Disease"/>
            <person name="Wu L."/>
            <person name="Ma J."/>
        </authorList>
    </citation>
    <scope>NUCLEOTIDE SEQUENCE [LARGE SCALE GENOMIC DNA]</scope>
    <source>
        <strain evidence="2">JCM 16026</strain>
    </source>
</reference>
<keyword evidence="2" id="KW-1185">Reference proteome</keyword>
<proteinExistence type="predicted"/>
<dbReference type="EMBL" id="BAAAQT010000001">
    <property type="protein sequence ID" value="GAA2170462.1"/>
    <property type="molecule type" value="Genomic_DNA"/>
</dbReference>
<accession>A0ABP5M8K3</accession>
<dbReference type="Proteomes" id="UP001501599">
    <property type="component" value="Unassembled WGS sequence"/>
</dbReference>
<organism evidence="1 2">
    <name type="scientific">Agrococcus versicolor</name>
    <dbReference type="NCBI Taxonomy" id="501482"/>
    <lineage>
        <taxon>Bacteria</taxon>
        <taxon>Bacillati</taxon>
        <taxon>Actinomycetota</taxon>
        <taxon>Actinomycetes</taxon>
        <taxon>Micrococcales</taxon>
        <taxon>Microbacteriaceae</taxon>
        <taxon>Agrococcus</taxon>
    </lineage>
</organism>
<name>A0ABP5M8K3_9MICO</name>
<evidence type="ECO:0000313" key="2">
    <source>
        <dbReference type="Proteomes" id="UP001501599"/>
    </source>
</evidence>
<protein>
    <submittedName>
        <fullName evidence="1">Uncharacterized protein</fullName>
    </submittedName>
</protein>
<gene>
    <name evidence="1" type="ORF">GCM10009846_00960</name>
</gene>
<evidence type="ECO:0000313" key="1">
    <source>
        <dbReference type="EMBL" id="GAA2170462.1"/>
    </source>
</evidence>
<sequence length="54" mass="5578">MVVWETALTMAEGYAAPPTVAYPHGVVQPAPRACAPVRSVARTSGSSGPREPAE</sequence>
<comment type="caution">
    <text evidence="1">The sequence shown here is derived from an EMBL/GenBank/DDBJ whole genome shotgun (WGS) entry which is preliminary data.</text>
</comment>